<keyword evidence="3" id="KW-1185">Reference proteome</keyword>
<name>A0ABW3TL90_9MICO</name>
<protein>
    <submittedName>
        <fullName evidence="2">Uncharacterized protein</fullName>
    </submittedName>
</protein>
<reference evidence="3" key="1">
    <citation type="journal article" date="2019" name="Int. J. Syst. Evol. Microbiol.">
        <title>The Global Catalogue of Microorganisms (GCM) 10K type strain sequencing project: providing services to taxonomists for standard genome sequencing and annotation.</title>
        <authorList>
            <consortium name="The Broad Institute Genomics Platform"/>
            <consortium name="The Broad Institute Genome Sequencing Center for Infectious Disease"/>
            <person name="Wu L."/>
            <person name="Ma J."/>
        </authorList>
    </citation>
    <scope>NUCLEOTIDE SEQUENCE [LARGE SCALE GENOMIC DNA]</scope>
    <source>
        <strain evidence="3">CCUG 50213</strain>
    </source>
</reference>
<evidence type="ECO:0000256" key="1">
    <source>
        <dbReference type="SAM" id="MobiDB-lite"/>
    </source>
</evidence>
<dbReference type="Proteomes" id="UP001597181">
    <property type="component" value="Unassembled WGS sequence"/>
</dbReference>
<organism evidence="2 3">
    <name type="scientific">Leucobacter albus</name>
    <dbReference type="NCBI Taxonomy" id="272210"/>
    <lineage>
        <taxon>Bacteria</taxon>
        <taxon>Bacillati</taxon>
        <taxon>Actinomycetota</taxon>
        <taxon>Actinomycetes</taxon>
        <taxon>Micrococcales</taxon>
        <taxon>Microbacteriaceae</taxon>
        <taxon>Leucobacter</taxon>
    </lineage>
</organism>
<comment type="caution">
    <text evidence="2">The sequence shown here is derived from an EMBL/GenBank/DDBJ whole genome shotgun (WGS) entry which is preliminary data.</text>
</comment>
<feature type="compositionally biased region" description="Low complexity" evidence="1">
    <location>
        <begin position="21"/>
        <end position="37"/>
    </location>
</feature>
<feature type="region of interest" description="Disordered" evidence="1">
    <location>
        <begin position="106"/>
        <end position="132"/>
    </location>
</feature>
<dbReference type="RefSeq" id="WP_343957484.1">
    <property type="nucleotide sequence ID" value="NZ_BAAAKZ010000001.1"/>
</dbReference>
<evidence type="ECO:0000313" key="3">
    <source>
        <dbReference type="Proteomes" id="UP001597181"/>
    </source>
</evidence>
<proteinExistence type="predicted"/>
<sequence length="132" mass="14277">MSEDSEILVDEAADAVVGSLAKKAPAAPSEASMESVSGPSKSAGAQRYREQMSKFAKEARYEFVKLLELVRLDSENGLAAIADFRRQDEEIMLLLRRFDDEVVAQGLGHEQGSTQPRGTDTDAGAGADEEAW</sequence>
<accession>A0ABW3TL90</accession>
<dbReference type="EMBL" id="JBHTLY010000002">
    <property type="protein sequence ID" value="MFD1201360.1"/>
    <property type="molecule type" value="Genomic_DNA"/>
</dbReference>
<gene>
    <name evidence="2" type="ORF">ACFQ3U_05565</name>
</gene>
<feature type="region of interest" description="Disordered" evidence="1">
    <location>
        <begin position="21"/>
        <end position="45"/>
    </location>
</feature>
<evidence type="ECO:0000313" key="2">
    <source>
        <dbReference type="EMBL" id="MFD1201360.1"/>
    </source>
</evidence>